<evidence type="ECO:0000313" key="3">
    <source>
        <dbReference type="EMBL" id="EGG12535.1"/>
    </source>
</evidence>
<dbReference type="InterPro" id="IPR003779">
    <property type="entry name" value="CMD-like"/>
</dbReference>
<dbReference type="OrthoDB" id="9998495at2759"/>
<dbReference type="GO" id="GO:0051920">
    <property type="term" value="F:peroxiredoxin activity"/>
    <property type="evidence" value="ECO:0007669"/>
    <property type="project" value="InterPro"/>
</dbReference>
<dbReference type="InterPro" id="IPR000073">
    <property type="entry name" value="AB_hydrolase_1"/>
</dbReference>
<dbReference type="PANTHER" id="PTHR34846">
    <property type="entry name" value="4-CARBOXYMUCONOLACTONE DECARBOXYLASE FAMILY PROTEIN (AFU_ORTHOLOGUE AFUA_6G11590)"/>
    <property type="match status" value="1"/>
</dbReference>
<dbReference type="PANTHER" id="PTHR34846:SF11">
    <property type="entry name" value="4-CARBOXYMUCONOLACTONE DECARBOXYLASE FAMILY PROTEIN (AFU_ORTHOLOGUE AFUA_6G11590)"/>
    <property type="match status" value="1"/>
</dbReference>
<dbReference type="SUPFAM" id="SSF53474">
    <property type="entry name" value="alpha/beta-Hydrolases"/>
    <property type="match status" value="1"/>
</dbReference>
<accession>F4R641</accession>
<dbReference type="AlphaFoldDB" id="F4R641"/>
<evidence type="ECO:0000313" key="4">
    <source>
        <dbReference type="Proteomes" id="UP000001072"/>
    </source>
</evidence>
<dbReference type="EMBL" id="GL883091">
    <property type="protein sequence ID" value="EGG12535.1"/>
    <property type="molecule type" value="Genomic_DNA"/>
</dbReference>
<keyword evidence="3" id="KW-0808">Transferase</keyword>
<dbReference type="Pfam" id="PF02627">
    <property type="entry name" value="CMD"/>
    <property type="match status" value="1"/>
</dbReference>
<dbReference type="InParanoid" id="F4R641"/>
<dbReference type="GeneID" id="18927993"/>
<gene>
    <name evidence="3" type="ORF">MELLADRAFT_41601</name>
</gene>
<keyword evidence="4" id="KW-1185">Reference proteome</keyword>
<dbReference type="eggNOG" id="ENOG502QR0K">
    <property type="taxonomic scope" value="Eukaryota"/>
</dbReference>
<dbReference type="InterPro" id="IPR029032">
    <property type="entry name" value="AhpD-like"/>
</dbReference>
<dbReference type="Gene3D" id="3.40.50.1820">
    <property type="entry name" value="alpha/beta hydrolase"/>
    <property type="match status" value="1"/>
</dbReference>
<dbReference type="InterPro" id="IPR029058">
    <property type="entry name" value="AB_hydrolase_fold"/>
</dbReference>
<protein>
    <submittedName>
        <fullName evidence="3">Hydrolase/acyltransferase</fullName>
    </submittedName>
</protein>
<dbReference type="Gene3D" id="1.20.1290.10">
    <property type="entry name" value="AhpD-like"/>
    <property type="match status" value="1"/>
</dbReference>
<dbReference type="RefSeq" id="XP_007404910.1">
    <property type="nucleotide sequence ID" value="XM_007404848.1"/>
</dbReference>
<keyword evidence="3" id="KW-0012">Acyltransferase</keyword>
<reference evidence="4" key="1">
    <citation type="journal article" date="2011" name="Proc. Natl. Acad. Sci. U.S.A.">
        <title>Obligate biotrophy features unraveled by the genomic analysis of rust fungi.</title>
        <authorList>
            <person name="Duplessis S."/>
            <person name="Cuomo C.A."/>
            <person name="Lin Y.-C."/>
            <person name="Aerts A."/>
            <person name="Tisserant E."/>
            <person name="Veneault-Fourrey C."/>
            <person name="Joly D.L."/>
            <person name="Hacquard S."/>
            <person name="Amselem J."/>
            <person name="Cantarel B.L."/>
            <person name="Chiu R."/>
            <person name="Coutinho P.M."/>
            <person name="Feau N."/>
            <person name="Field M."/>
            <person name="Frey P."/>
            <person name="Gelhaye E."/>
            <person name="Goldberg J."/>
            <person name="Grabherr M.G."/>
            <person name="Kodira C.D."/>
            <person name="Kohler A."/>
            <person name="Kuees U."/>
            <person name="Lindquist E.A."/>
            <person name="Lucas S.M."/>
            <person name="Mago R."/>
            <person name="Mauceli E."/>
            <person name="Morin E."/>
            <person name="Murat C."/>
            <person name="Pangilinan J.L."/>
            <person name="Park R."/>
            <person name="Pearson M."/>
            <person name="Quesneville H."/>
            <person name="Rouhier N."/>
            <person name="Sakthikumar S."/>
            <person name="Salamov A.A."/>
            <person name="Schmutz J."/>
            <person name="Selles B."/>
            <person name="Shapiro H."/>
            <person name="Tanguay P."/>
            <person name="Tuskan G.A."/>
            <person name="Henrissat B."/>
            <person name="Van de Peer Y."/>
            <person name="Rouze P."/>
            <person name="Ellis J.G."/>
            <person name="Dodds P.N."/>
            <person name="Schein J.E."/>
            <person name="Zhong S."/>
            <person name="Hamelin R.C."/>
            <person name="Grigoriev I.V."/>
            <person name="Szabo L.J."/>
            <person name="Martin F."/>
        </authorList>
    </citation>
    <scope>NUCLEOTIDE SEQUENCE [LARGE SCALE GENOMIC DNA]</scope>
    <source>
        <strain evidence="4">98AG31 / pathotype 3-4-7</strain>
    </source>
</reference>
<dbReference type="GO" id="GO:0016787">
    <property type="term" value="F:hydrolase activity"/>
    <property type="evidence" value="ECO:0007669"/>
    <property type="project" value="UniProtKB-KW"/>
</dbReference>
<sequence length="474" mass="51965">MPRIPLRFPVPGESKIADEIRKRRHPRDLISLDGVLLHNPSIANGWNSLIGPIRSENSLPADIRELLILRVAALNSAAYEWVQHETIARAAGMSTTQLCRVRDIVKPLSDPHHQLSPSQITALAFADAVTRTLDIPDELIEEFKQNLGGPEPDRALLDATTTVAAYNMVSRVLITLDVADDKRAPVPLPGLVTTHHRLTMRDGTELEVCTRAVPADQEPGRPWIVFVNSLLVEMSMWEEVLPSFAKKFNLLCFDQRGHGKSAVPPEPCTIEGLVEDVTEIVTQLGLSVPIHGIIGVSQGGATALGLAAHHPDLFEKLVVCDSQPASPNISRSLWEARLGLKENQGSRHLAEVTVQRWFPSASGLHLPESRLGNKIRRMVEHTSLEGFRAGCAALCDYKIDESKMNGTKILLVAGEEDGKLPEVLKGLGERIGARYENVPGAGHLPMVDQPAGFLKASGIILGVITLIKWVKRRW</sequence>
<dbReference type="HOGENOM" id="CLU_576292_0_0_1"/>
<dbReference type="PRINTS" id="PR00111">
    <property type="entry name" value="ABHYDROLASE"/>
</dbReference>
<feature type="domain" description="Carboxymuconolactone decarboxylase-like" evidence="2">
    <location>
        <begin position="41"/>
        <end position="105"/>
    </location>
</feature>
<evidence type="ECO:0000259" key="1">
    <source>
        <dbReference type="Pfam" id="PF00561"/>
    </source>
</evidence>
<keyword evidence="3" id="KW-0378">Hydrolase</keyword>
<dbReference type="STRING" id="747676.F4R641"/>
<dbReference type="GO" id="GO:0016746">
    <property type="term" value="F:acyltransferase activity"/>
    <property type="evidence" value="ECO:0007669"/>
    <property type="project" value="UniProtKB-KW"/>
</dbReference>
<name>F4R641_MELLP</name>
<feature type="domain" description="AB hydrolase-1" evidence="1">
    <location>
        <begin position="222"/>
        <end position="355"/>
    </location>
</feature>
<dbReference type="VEuPathDB" id="FungiDB:MELLADRAFT_41601"/>
<proteinExistence type="predicted"/>
<organism evidence="4">
    <name type="scientific">Melampsora larici-populina (strain 98AG31 / pathotype 3-4-7)</name>
    <name type="common">Poplar leaf rust fungus</name>
    <dbReference type="NCBI Taxonomy" id="747676"/>
    <lineage>
        <taxon>Eukaryota</taxon>
        <taxon>Fungi</taxon>
        <taxon>Dikarya</taxon>
        <taxon>Basidiomycota</taxon>
        <taxon>Pucciniomycotina</taxon>
        <taxon>Pucciniomycetes</taxon>
        <taxon>Pucciniales</taxon>
        <taxon>Melampsoraceae</taxon>
        <taxon>Melampsora</taxon>
    </lineage>
</organism>
<dbReference type="KEGG" id="mlr:MELLADRAFT_41601"/>
<dbReference type="Pfam" id="PF00561">
    <property type="entry name" value="Abhydrolase_1"/>
    <property type="match status" value="1"/>
</dbReference>
<dbReference type="Proteomes" id="UP000001072">
    <property type="component" value="Unassembled WGS sequence"/>
</dbReference>
<dbReference type="SUPFAM" id="SSF69118">
    <property type="entry name" value="AhpD-like"/>
    <property type="match status" value="1"/>
</dbReference>
<evidence type="ECO:0000259" key="2">
    <source>
        <dbReference type="Pfam" id="PF02627"/>
    </source>
</evidence>